<gene>
    <name evidence="1" type="ORF">E2C01_049965</name>
</gene>
<protein>
    <submittedName>
        <fullName evidence="1">Uncharacterized protein</fullName>
    </submittedName>
</protein>
<organism evidence="1 2">
    <name type="scientific">Portunus trituberculatus</name>
    <name type="common">Swimming crab</name>
    <name type="synonym">Neptunus trituberculatus</name>
    <dbReference type="NCBI Taxonomy" id="210409"/>
    <lineage>
        <taxon>Eukaryota</taxon>
        <taxon>Metazoa</taxon>
        <taxon>Ecdysozoa</taxon>
        <taxon>Arthropoda</taxon>
        <taxon>Crustacea</taxon>
        <taxon>Multicrustacea</taxon>
        <taxon>Malacostraca</taxon>
        <taxon>Eumalacostraca</taxon>
        <taxon>Eucarida</taxon>
        <taxon>Decapoda</taxon>
        <taxon>Pleocyemata</taxon>
        <taxon>Brachyura</taxon>
        <taxon>Eubrachyura</taxon>
        <taxon>Portunoidea</taxon>
        <taxon>Portunidae</taxon>
        <taxon>Portuninae</taxon>
        <taxon>Portunus</taxon>
    </lineage>
</organism>
<keyword evidence="2" id="KW-1185">Reference proteome</keyword>
<sequence>MEFKSFKRLIQLDDVTRTHAASGGNHTKTLSARFLNNIFTLRQLKDTLQEKLVFLKANASFPQLRKVTIRQDIPSPQSLDLNIP</sequence>
<dbReference type="EMBL" id="VSRR010013630">
    <property type="protein sequence ID" value="MPC56016.1"/>
    <property type="molecule type" value="Genomic_DNA"/>
</dbReference>
<evidence type="ECO:0000313" key="2">
    <source>
        <dbReference type="Proteomes" id="UP000324222"/>
    </source>
</evidence>
<accession>A0A5B7GEN4</accession>
<comment type="caution">
    <text evidence="1">The sequence shown here is derived from an EMBL/GenBank/DDBJ whole genome shotgun (WGS) entry which is preliminary data.</text>
</comment>
<proteinExistence type="predicted"/>
<reference evidence="1 2" key="1">
    <citation type="submission" date="2019-05" db="EMBL/GenBank/DDBJ databases">
        <title>Another draft genome of Portunus trituberculatus and its Hox gene families provides insights of decapod evolution.</title>
        <authorList>
            <person name="Jeong J.-H."/>
            <person name="Song I."/>
            <person name="Kim S."/>
            <person name="Choi T."/>
            <person name="Kim D."/>
            <person name="Ryu S."/>
            <person name="Kim W."/>
        </authorList>
    </citation>
    <scope>NUCLEOTIDE SEQUENCE [LARGE SCALE GENOMIC DNA]</scope>
    <source>
        <tissue evidence="1">Muscle</tissue>
    </source>
</reference>
<name>A0A5B7GEN4_PORTR</name>
<dbReference type="AlphaFoldDB" id="A0A5B7GEN4"/>
<evidence type="ECO:0000313" key="1">
    <source>
        <dbReference type="EMBL" id="MPC56016.1"/>
    </source>
</evidence>
<dbReference type="Proteomes" id="UP000324222">
    <property type="component" value="Unassembled WGS sequence"/>
</dbReference>